<accession>A0A8K0WRE3</accession>
<evidence type="ECO:0000313" key="2">
    <source>
        <dbReference type="EMBL" id="KAH7317101.1"/>
    </source>
</evidence>
<gene>
    <name evidence="2" type="ORF">B0I35DRAFT_267427</name>
</gene>
<sequence>MVSIPQPYPLRNVTDDNLMGLAKALWGWEFCESCQRAPGKGCSLQTCQGIRWKKLESFFDYYKQSAASYIPDFIAGIPPAIKCHDDLFAIIQLLKANPGTIKSELIDAHFATDGGRCQPSISADQLEKGLQPISWEDNMSLTQFLSGIFPTVDSSSSERDVDLDKTLHAINNLVTARKLIKVARLTFVPTDDLRDHLRLDPHDGTIRLYHHTAFLKESLIASQRVAGHIPRQLAIEVLDSIQRTLFLTTADGSLHLHALVAKHRMDPDSLTFEPSTYQLEGEGGCGYKYLQPRLAILYEEIANPTPRGLFERWIEKKSGARYVMMATLGGLGIAILLGVLSLAVSIFQAWVGWQQWQHPV</sequence>
<keyword evidence="1" id="KW-0812">Transmembrane</keyword>
<dbReference type="OrthoDB" id="5428890at2759"/>
<protein>
    <submittedName>
        <fullName evidence="2">Uncharacterized protein</fullName>
    </submittedName>
</protein>
<keyword evidence="1" id="KW-1133">Transmembrane helix</keyword>
<evidence type="ECO:0000313" key="3">
    <source>
        <dbReference type="Proteomes" id="UP000813444"/>
    </source>
</evidence>
<dbReference type="AlphaFoldDB" id="A0A8K0WRE3"/>
<name>A0A8K0WRE3_9HYPO</name>
<comment type="caution">
    <text evidence="2">The sequence shown here is derived from an EMBL/GenBank/DDBJ whole genome shotgun (WGS) entry which is preliminary data.</text>
</comment>
<proteinExistence type="predicted"/>
<feature type="transmembrane region" description="Helical" evidence="1">
    <location>
        <begin position="322"/>
        <end position="351"/>
    </location>
</feature>
<dbReference type="EMBL" id="JAGPNK010000008">
    <property type="protein sequence ID" value="KAH7317101.1"/>
    <property type="molecule type" value="Genomic_DNA"/>
</dbReference>
<dbReference type="Proteomes" id="UP000813444">
    <property type="component" value="Unassembled WGS sequence"/>
</dbReference>
<keyword evidence="1" id="KW-0472">Membrane</keyword>
<organism evidence="2 3">
    <name type="scientific">Stachybotrys elegans</name>
    <dbReference type="NCBI Taxonomy" id="80388"/>
    <lineage>
        <taxon>Eukaryota</taxon>
        <taxon>Fungi</taxon>
        <taxon>Dikarya</taxon>
        <taxon>Ascomycota</taxon>
        <taxon>Pezizomycotina</taxon>
        <taxon>Sordariomycetes</taxon>
        <taxon>Hypocreomycetidae</taxon>
        <taxon>Hypocreales</taxon>
        <taxon>Stachybotryaceae</taxon>
        <taxon>Stachybotrys</taxon>
    </lineage>
</organism>
<evidence type="ECO:0000256" key="1">
    <source>
        <dbReference type="SAM" id="Phobius"/>
    </source>
</evidence>
<keyword evidence="3" id="KW-1185">Reference proteome</keyword>
<reference evidence="2" key="1">
    <citation type="journal article" date="2021" name="Nat. Commun.">
        <title>Genetic determinants of endophytism in the Arabidopsis root mycobiome.</title>
        <authorList>
            <person name="Mesny F."/>
            <person name="Miyauchi S."/>
            <person name="Thiergart T."/>
            <person name="Pickel B."/>
            <person name="Atanasova L."/>
            <person name="Karlsson M."/>
            <person name="Huettel B."/>
            <person name="Barry K.W."/>
            <person name="Haridas S."/>
            <person name="Chen C."/>
            <person name="Bauer D."/>
            <person name="Andreopoulos W."/>
            <person name="Pangilinan J."/>
            <person name="LaButti K."/>
            <person name="Riley R."/>
            <person name="Lipzen A."/>
            <person name="Clum A."/>
            <person name="Drula E."/>
            <person name="Henrissat B."/>
            <person name="Kohler A."/>
            <person name="Grigoriev I.V."/>
            <person name="Martin F.M."/>
            <person name="Hacquard S."/>
        </authorList>
    </citation>
    <scope>NUCLEOTIDE SEQUENCE</scope>
    <source>
        <strain evidence="2">MPI-CAGE-CH-0235</strain>
    </source>
</reference>